<organism evidence="1">
    <name type="scientific">viral metagenome</name>
    <dbReference type="NCBI Taxonomy" id="1070528"/>
    <lineage>
        <taxon>unclassified sequences</taxon>
        <taxon>metagenomes</taxon>
        <taxon>organismal metagenomes</taxon>
    </lineage>
</organism>
<proteinExistence type="predicted"/>
<sequence length="81" mass="9116">MEDQEKYSDEMFATGSIIFNGKLCDIEKLQISLANAVTDHNGQVVFQTTSNERLYVLHRTILEKAVSGDITKLKQLLGDKN</sequence>
<reference evidence="1" key="1">
    <citation type="submission" date="2020-03" db="EMBL/GenBank/DDBJ databases">
        <title>The deep terrestrial virosphere.</title>
        <authorList>
            <person name="Holmfeldt K."/>
            <person name="Nilsson E."/>
            <person name="Simone D."/>
            <person name="Lopez-Fernandez M."/>
            <person name="Wu X."/>
            <person name="de Brujin I."/>
            <person name="Lundin D."/>
            <person name="Andersson A."/>
            <person name="Bertilsson S."/>
            <person name="Dopson M."/>
        </authorList>
    </citation>
    <scope>NUCLEOTIDE SEQUENCE</scope>
    <source>
        <strain evidence="1">MM415A03240</strain>
    </source>
</reference>
<accession>A0A6M3JQU7</accession>
<name>A0A6M3JQU7_9ZZZZ</name>
<gene>
    <name evidence="1" type="ORF">MM415A03240_0006</name>
</gene>
<dbReference type="EMBL" id="MT141868">
    <property type="protein sequence ID" value="QJA71375.1"/>
    <property type="molecule type" value="Genomic_DNA"/>
</dbReference>
<evidence type="ECO:0000313" key="1">
    <source>
        <dbReference type="EMBL" id="QJA71375.1"/>
    </source>
</evidence>
<dbReference type="AlphaFoldDB" id="A0A6M3JQU7"/>
<protein>
    <submittedName>
        <fullName evidence="1">Uncharacterized protein</fullName>
    </submittedName>
</protein>